<protein>
    <submittedName>
        <fullName evidence="1">Phage minor tail protein L</fullName>
    </submittedName>
</protein>
<keyword evidence="2" id="KW-1185">Reference proteome</keyword>
<dbReference type="GO" id="GO:0051536">
    <property type="term" value="F:iron-sulfur cluster binding"/>
    <property type="evidence" value="ECO:0007669"/>
    <property type="project" value="InterPro"/>
</dbReference>
<evidence type="ECO:0000313" key="1">
    <source>
        <dbReference type="EMBL" id="KAA0015507.1"/>
    </source>
</evidence>
<dbReference type="Pfam" id="PF05100">
    <property type="entry name" value="Phage_tail_L"/>
    <property type="match status" value="1"/>
</dbReference>
<dbReference type="NCBIfam" id="TIGR01600">
    <property type="entry name" value="phage_tail_L"/>
    <property type="match status" value="1"/>
</dbReference>
<dbReference type="Proteomes" id="UP000466024">
    <property type="component" value="Unassembled WGS sequence"/>
</dbReference>
<dbReference type="RefSeq" id="WP_149437823.1">
    <property type="nucleotide sequence ID" value="NZ_VTPX01000021.1"/>
</dbReference>
<dbReference type="EMBL" id="VTPX01000021">
    <property type="protein sequence ID" value="KAA0015507.1"/>
    <property type="molecule type" value="Genomic_DNA"/>
</dbReference>
<reference evidence="1 2" key="1">
    <citation type="submission" date="2019-08" db="EMBL/GenBank/DDBJ databases">
        <title>Bioinformatics analysis of the strain L3 and L5.</title>
        <authorList>
            <person name="Li X."/>
        </authorList>
    </citation>
    <scope>NUCLEOTIDE SEQUENCE [LARGE SCALE GENOMIC DNA]</scope>
    <source>
        <strain evidence="1 2">L3</strain>
    </source>
</reference>
<organism evidence="1 2">
    <name type="scientific">Salinicola corii</name>
    <dbReference type="NCBI Taxonomy" id="2606937"/>
    <lineage>
        <taxon>Bacteria</taxon>
        <taxon>Pseudomonadati</taxon>
        <taxon>Pseudomonadota</taxon>
        <taxon>Gammaproteobacteria</taxon>
        <taxon>Oceanospirillales</taxon>
        <taxon>Halomonadaceae</taxon>
        <taxon>Salinicola</taxon>
    </lineage>
</organism>
<dbReference type="AlphaFoldDB" id="A0A640WAB3"/>
<gene>
    <name evidence="1" type="ORF">F0A16_20690</name>
</gene>
<proteinExistence type="predicted"/>
<evidence type="ECO:0000313" key="2">
    <source>
        <dbReference type="Proteomes" id="UP000466024"/>
    </source>
</evidence>
<comment type="caution">
    <text evidence="1">The sequence shown here is derived from an EMBL/GenBank/DDBJ whole genome shotgun (WGS) entry which is preliminary data.</text>
</comment>
<dbReference type="GO" id="GO:0046718">
    <property type="term" value="P:symbiont entry into host cell"/>
    <property type="evidence" value="ECO:0007669"/>
    <property type="project" value="InterPro"/>
</dbReference>
<sequence>MNEIIARESQSVSQEPVVTLFEIDARQWEAGILRFTNQTALDGGPIRFNGYTYTPTPITADGFEWNGKGTLPQPSLSLSTLEVSMVSMLLATNDLIGAPVKRIRTFANHLDDGVDPDPEATFPIDEYHVEQKPQEIPARGTLEFTLSISLDQQGRKIPARQCLRDTCTHTYRYWNGSRFVYEGVTCPYTGAAMYDQQGAAVDDETQDVCGKRLSDCRARFGANNPLPTRAMPGLARYKQ</sequence>
<dbReference type="GO" id="GO:0030430">
    <property type="term" value="C:host cell cytoplasm"/>
    <property type="evidence" value="ECO:0007669"/>
    <property type="project" value="InterPro"/>
</dbReference>
<accession>A0A640WAB3</accession>
<dbReference type="InterPro" id="IPR006487">
    <property type="entry name" value="Phage_lambda_L"/>
</dbReference>
<name>A0A640WAB3_9GAMM</name>